<evidence type="ECO:0000313" key="9">
    <source>
        <dbReference type="Proteomes" id="UP000607653"/>
    </source>
</evidence>
<evidence type="ECO:0000256" key="1">
    <source>
        <dbReference type="ARBA" id="ARBA00004123"/>
    </source>
</evidence>
<accession>A0A822ZSU0</accession>
<keyword evidence="3" id="KW-0238">DNA-binding</keyword>
<comment type="subcellular location">
    <subcellularLocation>
        <location evidence="1">Nucleus</location>
    </subcellularLocation>
</comment>
<keyword evidence="4" id="KW-0804">Transcription</keyword>
<organism evidence="8 9">
    <name type="scientific">Nelumbo nucifera</name>
    <name type="common">Sacred lotus</name>
    <dbReference type="NCBI Taxonomy" id="4432"/>
    <lineage>
        <taxon>Eukaryota</taxon>
        <taxon>Viridiplantae</taxon>
        <taxon>Streptophyta</taxon>
        <taxon>Embryophyta</taxon>
        <taxon>Tracheophyta</taxon>
        <taxon>Spermatophyta</taxon>
        <taxon>Magnoliopsida</taxon>
        <taxon>Proteales</taxon>
        <taxon>Nelumbonaceae</taxon>
        <taxon>Nelumbo</taxon>
    </lineage>
</organism>
<keyword evidence="9" id="KW-1185">Reference proteome</keyword>
<evidence type="ECO:0000256" key="4">
    <source>
        <dbReference type="ARBA" id="ARBA00023163"/>
    </source>
</evidence>
<feature type="compositionally biased region" description="Basic residues" evidence="6">
    <location>
        <begin position="121"/>
        <end position="133"/>
    </location>
</feature>
<sequence length="302" mass="33301">MNWILVCMVQELVAVILKIFKLHCSRVALKVESLIRVATKVAQLFTPKKGGTPRRNEIVFISPTGVEIKNKRQLEQFLKAHPGGPSASEFDWGTGDTPRRSARISEKAKATETPESEPPKKRERKSSLKKGTKEKKDGVDGESEAHEDEAASATAEGTKASADVEMKEAEDTGDKKEESPVEKAEVEDVVKQDSEQKKEEDIEEKKPADQVEAENKENAVEQQAESKTEKAASPAKQKEVKEVDAVSEKEDKVEESPSKEANVQEKVCAVKEAETEAKAGESLPDNGNHKENLDESKPIETQ</sequence>
<feature type="compositionally biased region" description="Basic and acidic residues" evidence="6">
    <location>
        <begin position="287"/>
        <end position="302"/>
    </location>
</feature>
<evidence type="ECO:0000256" key="6">
    <source>
        <dbReference type="SAM" id="MobiDB-lite"/>
    </source>
</evidence>
<feature type="region of interest" description="Disordered" evidence="6">
    <location>
        <begin position="80"/>
        <end position="302"/>
    </location>
</feature>
<name>A0A822ZSU0_NELNU</name>
<dbReference type="AlphaFoldDB" id="A0A822ZSU0"/>
<protein>
    <recommendedName>
        <fullName evidence="7">MBD domain-containing protein</fullName>
    </recommendedName>
</protein>
<dbReference type="InterPro" id="IPR001739">
    <property type="entry name" value="Methyl_CpG_DNA-bd"/>
</dbReference>
<dbReference type="PANTHER" id="PTHR33729">
    <property type="entry name" value="METHYL-CPG BINDING DOMAIN CONTAINING PROTEIN, EXPRESSED"/>
    <property type="match status" value="1"/>
</dbReference>
<evidence type="ECO:0000256" key="2">
    <source>
        <dbReference type="ARBA" id="ARBA00023015"/>
    </source>
</evidence>
<dbReference type="InterPro" id="IPR039622">
    <property type="entry name" value="MBD10/11"/>
</dbReference>
<comment type="caution">
    <text evidence="8">The sequence shown here is derived from an EMBL/GenBank/DDBJ whole genome shotgun (WGS) entry which is preliminary data.</text>
</comment>
<evidence type="ECO:0000259" key="7">
    <source>
        <dbReference type="Pfam" id="PF01429"/>
    </source>
</evidence>
<feature type="domain" description="MBD" evidence="7">
    <location>
        <begin position="46"/>
        <end position="97"/>
    </location>
</feature>
<feature type="compositionally biased region" description="Basic and acidic residues" evidence="6">
    <location>
        <begin position="162"/>
        <end position="258"/>
    </location>
</feature>
<dbReference type="Pfam" id="PF01429">
    <property type="entry name" value="MBD"/>
    <property type="match status" value="1"/>
</dbReference>
<evidence type="ECO:0000313" key="8">
    <source>
        <dbReference type="EMBL" id="DAD48312.1"/>
    </source>
</evidence>
<keyword evidence="5" id="KW-0539">Nucleus</keyword>
<dbReference type="PANTHER" id="PTHR33729:SF18">
    <property type="entry name" value="METHYL-CPG-BINDING DOMAIN-CONTAINING PROTEIN 11-LIKE"/>
    <property type="match status" value="1"/>
</dbReference>
<dbReference type="GO" id="GO:0005634">
    <property type="term" value="C:nucleus"/>
    <property type="evidence" value="ECO:0007669"/>
    <property type="project" value="UniProtKB-SubCell"/>
</dbReference>
<evidence type="ECO:0000256" key="3">
    <source>
        <dbReference type="ARBA" id="ARBA00023125"/>
    </source>
</evidence>
<dbReference type="InterPro" id="IPR016177">
    <property type="entry name" value="DNA-bd_dom_sf"/>
</dbReference>
<evidence type="ECO:0000256" key="5">
    <source>
        <dbReference type="ARBA" id="ARBA00023242"/>
    </source>
</evidence>
<dbReference type="GO" id="GO:0003677">
    <property type="term" value="F:DNA binding"/>
    <property type="evidence" value="ECO:0007669"/>
    <property type="project" value="UniProtKB-KW"/>
</dbReference>
<dbReference type="Gene3D" id="3.30.890.10">
    <property type="entry name" value="Methyl-cpg-binding Protein 2, Chain A"/>
    <property type="match status" value="1"/>
</dbReference>
<gene>
    <name evidence="8" type="ORF">HUJ06_018249</name>
</gene>
<reference evidence="8 9" key="1">
    <citation type="journal article" date="2020" name="Mol. Biol. Evol.">
        <title>Distinct Expression and Methylation Patterns for Genes with Different Fates following a Single Whole-Genome Duplication in Flowering Plants.</title>
        <authorList>
            <person name="Shi T."/>
            <person name="Rahmani R.S."/>
            <person name="Gugger P.F."/>
            <person name="Wang M."/>
            <person name="Li H."/>
            <person name="Zhang Y."/>
            <person name="Li Z."/>
            <person name="Wang Q."/>
            <person name="Van de Peer Y."/>
            <person name="Marchal K."/>
            <person name="Chen J."/>
        </authorList>
    </citation>
    <scope>NUCLEOTIDE SEQUENCE [LARGE SCALE GENOMIC DNA]</scope>
    <source>
        <tissue evidence="8">Leaf</tissue>
    </source>
</reference>
<dbReference type="SUPFAM" id="SSF54171">
    <property type="entry name" value="DNA-binding domain"/>
    <property type="match status" value="1"/>
</dbReference>
<feature type="compositionally biased region" description="Basic and acidic residues" evidence="6">
    <location>
        <begin position="97"/>
        <end position="120"/>
    </location>
</feature>
<dbReference type="EMBL" id="DUZY01000008">
    <property type="protein sequence ID" value="DAD48312.1"/>
    <property type="molecule type" value="Genomic_DNA"/>
</dbReference>
<keyword evidence="2" id="KW-0805">Transcription regulation</keyword>
<proteinExistence type="predicted"/>
<dbReference type="Proteomes" id="UP000607653">
    <property type="component" value="Unassembled WGS sequence"/>
</dbReference>
<feature type="compositionally biased region" description="Basic and acidic residues" evidence="6">
    <location>
        <begin position="268"/>
        <end position="279"/>
    </location>
</feature>